<reference evidence="4 5" key="1">
    <citation type="submission" date="2016-03" db="EMBL/GenBank/DDBJ databases">
        <title>The draft genome sequence of Fonsecaea nubica causative agent of cutaneous subcutaneous infection in human host.</title>
        <authorList>
            <person name="Costa F."/>
            <person name="Sybren D.H."/>
            <person name="Raittz R.T."/>
            <person name="Weiss V.A."/>
            <person name="Leao A.C."/>
            <person name="Gomes R."/>
            <person name="De Souza E.M."/>
            <person name="Pedrosa F.O."/>
            <person name="Steffens M.B."/>
            <person name="Bombassaro A."/>
            <person name="Tadra-Sfeir M.Z."/>
            <person name="Moreno L.F."/>
            <person name="Najafzadeh M.J."/>
            <person name="Felipe M.S."/>
            <person name="Teixeira M."/>
            <person name="Sun J."/>
            <person name="Xi L."/>
            <person name="Castro M.A."/>
            <person name="Vicente V.A."/>
        </authorList>
    </citation>
    <scope>NUCLEOTIDE SEQUENCE [LARGE SCALE GENOMIC DNA]</scope>
    <source>
        <strain evidence="4 5">CBS 269.64</strain>
    </source>
</reference>
<feature type="transmembrane region" description="Helical" evidence="3">
    <location>
        <begin position="788"/>
        <end position="809"/>
    </location>
</feature>
<feature type="compositionally biased region" description="Polar residues" evidence="2">
    <location>
        <begin position="1044"/>
        <end position="1053"/>
    </location>
</feature>
<feature type="compositionally biased region" description="Basic and acidic residues" evidence="2">
    <location>
        <begin position="1091"/>
        <end position="1102"/>
    </location>
</feature>
<feature type="transmembrane region" description="Helical" evidence="3">
    <location>
        <begin position="686"/>
        <end position="708"/>
    </location>
</feature>
<feature type="transmembrane region" description="Helical" evidence="3">
    <location>
        <begin position="499"/>
        <end position="522"/>
    </location>
</feature>
<feature type="compositionally biased region" description="Low complexity" evidence="2">
    <location>
        <begin position="933"/>
        <end position="946"/>
    </location>
</feature>
<dbReference type="RefSeq" id="XP_022502197.1">
    <property type="nucleotide sequence ID" value="XM_022641964.1"/>
</dbReference>
<feature type="compositionally biased region" description="Low complexity" evidence="2">
    <location>
        <begin position="1165"/>
        <end position="1181"/>
    </location>
</feature>
<keyword evidence="3" id="KW-1133">Transmembrane helix</keyword>
<dbReference type="PANTHER" id="PTHR37544">
    <property type="entry name" value="SPRAY-RELATED"/>
    <property type="match status" value="1"/>
</dbReference>
<organism evidence="4 5">
    <name type="scientific">Fonsecaea nubica</name>
    <dbReference type="NCBI Taxonomy" id="856822"/>
    <lineage>
        <taxon>Eukaryota</taxon>
        <taxon>Fungi</taxon>
        <taxon>Dikarya</taxon>
        <taxon>Ascomycota</taxon>
        <taxon>Pezizomycotina</taxon>
        <taxon>Eurotiomycetes</taxon>
        <taxon>Chaetothyriomycetidae</taxon>
        <taxon>Chaetothyriales</taxon>
        <taxon>Herpotrichiellaceae</taxon>
        <taxon>Fonsecaea</taxon>
    </lineage>
</organism>
<feature type="compositionally biased region" description="Polar residues" evidence="2">
    <location>
        <begin position="972"/>
        <end position="1004"/>
    </location>
</feature>
<keyword evidence="3" id="KW-0812">Transmembrane</keyword>
<evidence type="ECO:0000313" key="5">
    <source>
        <dbReference type="Proteomes" id="UP000185904"/>
    </source>
</evidence>
<dbReference type="GeneID" id="34587085"/>
<feature type="compositionally biased region" description="Polar residues" evidence="2">
    <location>
        <begin position="1060"/>
        <end position="1089"/>
    </location>
</feature>
<dbReference type="PANTHER" id="PTHR37544:SF3">
    <property type="entry name" value="SPRAY"/>
    <property type="match status" value="1"/>
</dbReference>
<keyword evidence="5" id="KW-1185">Reference proteome</keyword>
<dbReference type="Proteomes" id="UP000185904">
    <property type="component" value="Unassembled WGS sequence"/>
</dbReference>
<sequence>MFRHEESHGKYAVVSEAAWSRSGYSIHENKADRRQGSPPKKQLKAPKYYTPFSTRWPALTLIFLIILACIAVLEYGVRSGLTLEEKDQQQNHRRLKRQDAGVSSSPTTAISTTVIDDSSSSTSTQALTVSTSSGVYIDPATTSASGPSSTSITSTMLPVSSSTTAYINPITSQTPTIPSTVSTAYVAPVTSPTKTSGGVTTTMTTTSSTGAYIAQSATDPDISATPVMTSGTTPYIVQSQSTSTTPMMATTTVGSGTTPYIVPSTTSPGTSATPLKVSSSTTAYIAQSTAATSASGKGTTSTTTTWYETTTGYRDFTYAHHDTYSIDWFGDPSTPPSSAKTSYQQLTALITYTTEDASGNTVTAVATETYGVAVMTETVLDASGSLSTITATLTSYSGTIAPTVLAESTSVPTTPPDHQRANEVELGLAVSNLQYFRAIYLPVLVAVVLKLIWAIVFTSTKMMEPFHLLSREKGASATESLLADYLATSLSIEDIWNMFLCHPVVTLVGVVYLCLSALPAIATQSTTVRAIAWCRSPTLIVERCNPMWYLKVDYARALQAILALIGVIILLVIALSSRRRSGVFSNPSSIATMASLLNSEDFMEDLRKIDQRSSRSSAKQILKPYRYMLRQHQTTTGYIRYGIVKAPEQSPEHSVRYTKQPKYSALTPRPGESEMHTPKSTLSNRFLIDTIFLLCILALLGVLVGYYMDGHDDPFNNYFNHNPTSQLVLTAAASLLDIRWKQLEREVRLLTPYRRLFQGSSKPEATILVSQNSTPLTSIFQALWRGNFFHVFVAFVAILSDVLIIAIGGVPFNSAQIWLDFLVSIYTSWAILALMVLTVFAIFRWRALNEKMMMPCEPTRPLTVWLMLCNRDNHLREDMQGYETMAPRERDDKVKMRGGLYWAGWLTQPDGSRRWCLEKENGQASGMNMMGAPSSSPKIQKQSPQSGDIVHDGNDAPTMLQSPAKRRKIEPSLSQPTSATSAANGQPTTPTRASYRSPTKSSLARSHPHLITRSARRSATEPRGRLLRDEILGRHEHVPEPPKTASQVPSQKSLDGAPDPSTTQANENLSVQDSTASLKEATTTRTDQVTDIDRPALKERQPAQHPAWERSASSEEAAPPSILPKLVTRKDTDARPVARGVSGEPELPPTPVELGLSPAPERPRGLASSSSPRSSKMSGRSGRWRDESRMPVTSSPLKPRAPPIDEASDGQSVSGQDDAQEAPESELEEAQEDIEAPSEPRGEQASTLETLRGKLQQLEGENEKLQAALVDDKNVSEETVSMLQQSLLEDRSLRGLGSTDGGGAMSAHLSLFAPANLQLTARTETKVIRDRTKIVHLLKIDAPPPWLPDALSCAFEVVVDAENVQVEHIELKEVMSRARRTKTTKAEIFKWVNGRLEHPLHRLDVGGLIWGIGRWFNAAIERAKVFQWLDIKYNSSLSDDEHQIKEEKDQQLTQDKAIELARYLDMTQNAAVDAEMNTTAGGKKFRRKVMLSWAINIDWAGGPTSDIQISVCGIPQKAEPGLRTVFCSLIPTLGVKGAFENIWTLIHGDSDEFKFTSTLKGKKKA</sequence>
<feature type="compositionally biased region" description="Low complexity" evidence="2">
    <location>
        <begin position="107"/>
        <end position="123"/>
    </location>
</feature>
<feature type="transmembrane region" description="Helical" evidence="3">
    <location>
        <begin position="56"/>
        <end position="77"/>
    </location>
</feature>
<keyword evidence="1" id="KW-0175">Coiled coil</keyword>
<feature type="region of interest" description="Disordered" evidence="2">
    <location>
        <begin position="924"/>
        <end position="1246"/>
    </location>
</feature>
<evidence type="ECO:0000256" key="3">
    <source>
        <dbReference type="SAM" id="Phobius"/>
    </source>
</evidence>
<feature type="compositionally biased region" description="Acidic residues" evidence="2">
    <location>
        <begin position="1218"/>
        <end position="1236"/>
    </location>
</feature>
<feature type="coiled-coil region" evidence="1">
    <location>
        <begin position="1248"/>
        <end position="1275"/>
    </location>
</feature>
<feature type="region of interest" description="Disordered" evidence="2">
    <location>
        <begin position="654"/>
        <end position="678"/>
    </location>
</feature>
<feature type="transmembrane region" description="Helical" evidence="3">
    <location>
        <begin position="439"/>
        <end position="458"/>
    </location>
</feature>
<feature type="compositionally biased region" description="Basic and acidic residues" evidence="2">
    <location>
        <begin position="1018"/>
        <end position="1040"/>
    </location>
</feature>
<feature type="compositionally biased region" description="Basic residues" evidence="2">
    <location>
        <begin position="1006"/>
        <end position="1016"/>
    </location>
</feature>
<feature type="region of interest" description="Disordered" evidence="2">
    <location>
        <begin position="92"/>
        <end position="123"/>
    </location>
</feature>
<dbReference type="EMBL" id="LVCJ01000017">
    <property type="protein sequence ID" value="OAL37185.1"/>
    <property type="molecule type" value="Genomic_DNA"/>
</dbReference>
<feature type="transmembrane region" description="Helical" evidence="3">
    <location>
        <begin position="557"/>
        <end position="575"/>
    </location>
</feature>
<keyword evidence="3" id="KW-0472">Membrane</keyword>
<evidence type="ECO:0000313" key="4">
    <source>
        <dbReference type="EMBL" id="OAL37185.1"/>
    </source>
</evidence>
<evidence type="ECO:0000256" key="1">
    <source>
        <dbReference type="SAM" id="Coils"/>
    </source>
</evidence>
<name>A0A178D7U6_9EURO</name>
<gene>
    <name evidence="4" type="ORF">AYO20_03664</name>
</gene>
<comment type="caution">
    <text evidence="4">The sequence shown here is derived from an EMBL/GenBank/DDBJ whole genome shotgun (WGS) entry which is preliminary data.</text>
</comment>
<feature type="compositionally biased region" description="Low complexity" evidence="2">
    <location>
        <begin position="1109"/>
        <end position="1120"/>
    </location>
</feature>
<feature type="transmembrane region" description="Helical" evidence="3">
    <location>
        <begin position="821"/>
        <end position="843"/>
    </location>
</feature>
<accession>A0A178D7U6</accession>
<evidence type="ECO:0000256" key="2">
    <source>
        <dbReference type="SAM" id="MobiDB-lite"/>
    </source>
</evidence>
<dbReference type="Pfam" id="PF11915">
    <property type="entry name" value="DUF3433"/>
    <property type="match status" value="2"/>
</dbReference>
<dbReference type="InterPro" id="IPR021840">
    <property type="entry name" value="DUF3433"/>
</dbReference>
<proteinExistence type="predicted"/>
<dbReference type="OrthoDB" id="5428901at2759"/>
<protein>
    <submittedName>
        <fullName evidence="4">Uncharacterized protein</fullName>
    </submittedName>
</protein>